<sequence>MGGSSARMAAAGALAVFLLLGNLAATPAAAVVVPRRLLLADHGGGGGGGGRRCVQEVPADPNVGRATALGGRMGRFRPPSPQAAWTRHSEGRNAPPSTIV</sequence>
<protein>
    <submittedName>
        <fullName evidence="3">Uncharacterized protein</fullName>
    </submittedName>
</protein>
<comment type="caution">
    <text evidence="3">The sequence shown here is derived from an EMBL/GenBank/DDBJ whole genome shotgun (WGS) entry which is preliminary data.</text>
</comment>
<accession>A0A843UTK8</accession>
<dbReference type="AlphaFoldDB" id="A0A843UTK8"/>
<evidence type="ECO:0000313" key="4">
    <source>
        <dbReference type="Proteomes" id="UP000652761"/>
    </source>
</evidence>
<keyword evidence="2" id="KW-0732">Signal</keyword>
<evidence type="ECO:0000256" key="1">
    <source>
        <dbReference type="SAM" id="MobiDB-lite"/>
    </source>
</evidence>
<evidence type="ECO:0000313" key="3">
    <source>
        <dbReference type="EMBL" id="MQL85817.1"/>
    </source>
</evidence>
<name>A0A843UTK8_COLES</name>
<feature type="signal peptide" evidence="2">
    <location>
        <begin position="1"/>
        <end position="30"/>
    </location>
</feature>
<feature type="chain" id="PRO_5032710420" evidence="2">
    <location>
        <begin position="31"/>
        <end position="100"/>
    </location>
</feature>
<feature type="region of interest" description="Disordered" evidence="1">
    <location>
        <begin position="44"/>
        <end position="100"/>
    </location>
</feature>
<keyword evidence="4" id="KW-1185">Reference proteome</keyword>
<gene>
    <name evidence="3" type="ORF">Taro_018351</name>
</gene>
<proteinExistence type="predicted"/>
<reference evidence="3" key="1">
    <citation type="submission" date="2017-07" db="EMBL/GenBank/DDBJ databases">
        <title>Taro Niue Genome Assembly and Annotation.</title>
        <authorList>
            <person name="Atibalentja N."/>
            <person name="Keating K."/>
            <person name="Fields C.J."/>
        </authorList>
    </citation>
    <scope>NUCLEOTIDE SEQUENCE</scope>
    <source>
        <strain evidence="3">Niue_2</strain>
        <tissue evidence="3">Leaf</tissue>
    </source>
</reference>
<organism evidence="3 4">
    <name type="scientific">Colocasia esculenta</name>
    <name type="common">Wild taro</name>
    <name type="synonym">Arum esculentum</name>
    <dbReference type="NCBI Taxonomy" id="4460"/>
    <lineage>
        <taxon>Eukaryota</taxon>
        <taxon>Viridiplantae</taxon>
        <taxon>Streptophyta</taxon>
        <taxon>Embryophyta</taxon>
        <taxon>Tracheophyta</taxon>
        <taxon>Spermatophyta</taxon>
        <taxon>Magnoliopsida</taxon>
        <taxon>Liliopsida</taxon>
        <taxon>Araceae</taxon>
        <taxon>Aroideae</taxon>
        <taxon>Colocasieae</taxon>
        <taxon>Colocasia</taxon>
    </lineage>
</organism>
<dbReference type="Proteomes" id="UP000652761">
    <property type="component" value="Unassembled WGS sequence"/>
</dbReference>
<dbReference type="EMBL" id="NMUH01000853">
    <property type="protein sequence ID" value="MQL85817.1"/>
    <property type="molecule type" value="Genomic_DNA"/>
</dbReference>
<evidence type="ECO:0000256" key="2">
    <source>
        <dbReference type="SAM" id="SignalP"/>
    </source>
</evidence>